<dbReference type="SMART" id="SM00382">
    <property type="entry name" value="AAA"/>
    <property type="match status" value="1"/>
</dbReference>
<dbReference type="InterPro" id="IPR013462">
    <property type="entry name" value="Gas-vesicle_GvpN"/>
</dbReference>
<protein>
    <submittedName>
        <fullName evidence="11">Gas vesicle protein GvpN</fullName>
    </submittedName>
</protein>
<keyword evidence="6" id="KW-0067">ATP-binding</keyword>
<evidence type="ECO:0000256" key="7">
    <source>
        <dbReference type="ARBA" id="ARBA00022987"/>
    </source>
</evidence>
<evidence type="ECO:0000256" key="2">
    <source>
        <dbReference type="ARBA" id="ARBA00009417"/>
    </source>
</evidence>
<dbReference type="InterPro" id="IPR003593">
    <property type="entry name" value="AAA+_ATPase"/>
</dbReference>
<dbReference type="PANTHER" id="PTHR42759:SF1">
    <property type="entry name" value="MAGNESIUM-CHELATASE SUBUNIT CHLD"/>
    <property type="match status" value="1"/>
</dbReference>
<evidence type="ECO:0000256" key="3">
    <source>
        <dbReference type="ARBA" id="ARBA00022490"/>
    </source>
</evidence>
<organism evidence="11 12">
    <name type="scientific">Desulfoluna spongiiphila</name>
    <dbReference type="NCBI Taxonomy" id="419481"/>
    <lineage>
        <taxon>Bacteria</taxon>
        <taxon>Pseudomonadati</taxon>
        <taxon>Thermodesulfobacteriota</taxon>
        <taxon>Desulfobacteria</taxon>
        <taxon>Desulfobacterales</taxon>
        <taxon>Desulfolunaceae</taxon>
        <taxon>Desulfoluna</taxon>
    </lineage>
</organism>
<evidence type="ECO:0000256" key="5">
    <source>
        <dbReference type="ARBA" id="ARBA00022801"/>
    </source>
</evidence>
<evidence type="ECO:0000256" key="6">
    <source>
        <dbReference type="ARBA" id="ARBA00022840"/>
    </source>
</evidence>
<accession>A0A1G5CP17</accession>
<dbReference type="GO" id="GO:0031411">
    <property type="term" value="C:gas vesicle"/>
    <property type="evidence" value="ECO:0007669"/>
    <property type="project" value="UniProtKB-SubCell"/>
</dbReference>
<gene>
    <name evidence="11" type="ORF">SAMN05216233_103123</name>
</gene>
<keyword evidence="5" id="KW-0378">Hydrolase</keyword>
<keyword evidence="4" id="KW-0547">Nucleotide-binding</keyword>
<dbReference type="OrthoDB" id="9808317at2"/>
<sequence>MSIAHPTTVLEPRSMSDFVETEYVKDVAARAMGYINAGFPVHLRGISGTGKTTLAIHIAAKLGRPLILIHGDEEFSTSNLIGSENGYSISKVRDNFIHSVLKTEENMSKQWVDNRLTVACKYGFTLIYDEFTRSRPEANNVLLSVLQERMLDIPTTGNGDSNYVKVHPDFTAIFTSNPEEYAGVHRSQDALRDRMVTLDLDYFDEETEVGIVHSRSGVSYEDSKKIVGIVRGLRDSEVFEFAPTIRGCQMIAKTARVLGASVDKNDSAFRQICVDILSSETTRIGSRATKEKVTKELFKLIDHHCNGKAKGKPKAKGNGRR</sequence>
<keyword evidence="12" id="KW-1185">Reference proteome</keyword>
<dbReference type="Proteomes" id="UP000198870">
    <property type="component" value="Unassembled WGS sequence"/>
</dbReference>
<evidence type="ECO:0000313" key="12">
    <source>
        <dbReference type="Proteomes" id="UP000198870"/>
    </source>
</evidence>
<dbReference type="Pfam" id="PF07728">
    <property type="entry name" value="AAA_5"/>
    <property type="match status" value="1"/>
</dbReference>
<keyword evidence="3" id="KW-0963">Cytoplasm</keyword>
<keyword evidence="7" id="KW-0304">Gas vesicle</keyword>
<evidence type="ECO:0000313" key="11">
    <source>
        <dbReference type="EMBL" id="SCY04028.1"/>
    </source>
</evidence>
<dbReference type="STRING" id="419481.SAMN05216233_103123"/>
<dbReference type="NCBIfam" id="TIGR02640">
    <property type="entry name" value="gas_vesic_GvpN"/>
    <property type="match status" value="1"/>
</dbReference>
<comment type="similarity">
    <text evidence="2">Belongs to the CbbQ/NirQ/NorQ/GpvN family.</text>
</comment>
<reference evidence="11 12" key="1">
    <citation type="submission" date="2016-10" db="EMBL/GenBank/DDBJ databases">
        <authorList>
            <person name="de Groot N.N."/>
        </authorList>
    </citation>
    <scope>NUCLEOTIDE SEQUENCE [LARGE SCALE GENOMIC DNA]</scope>
    <source>
        <strain evidence="11 12">AA1</strain>
    </source>
</reference>
<evidence type="ECO:0000256" key="1">
    <source>
        <dbReference type="ARBA" id="ARBA00004496"/>
    </source>
</evidence>
<dbReference type="GO" id="GO:0005524">
    <property type="term" value="F:ATP binding"/>
    <property type="evidence" value="ECO:0007669"/>
    <property type="project" value="UniProtKB-KW"/>
</dbReference>
<dbReference type="InterPro" id="IPR027417">
    <property type="entry name" value="P-loop_NTPase"/>
</dbReference>
<feature type="domain" description="AAA+ ATPase" evidence="10">
    <location>
        <begin position="37"/>
        <end position="213"/>
    </location>
</feature>
<dbReference type="InterPro" id="IPR011704">
    <property type="entry name" value="ATPase_dyneun-rel_AAA"/>
</dbReference>
<dbReference type="PANTHER" id="PTHR42759">
    <property type="entry name" value="MOXR FAMILY PROTEIN"/>
    <property type="match status" value="1"/>
</dbReference>
<dbReference type="SUPFAM" id="SSF52540">
    <property type="entry name" value="P-loop containing nucleoside triphosphate hydrolases"/>
    <property type="match status" value="1"/>
</dbReference>
<dbReference type="Gene3D" id="3.40.50.300">
    <property type="entry name" value="P-loop containing nucleotide triphosphate hydrolases"/>
    <property type="match status" value="1"/>
</dbReference>
<dbReference type="GO" id="GO:0031412">
    <property type="term" value="P:gas vesicle organization"/>
    <property type="evidence" value="ECO:0007669"/>
    <property type="project" value="InterPro"/>
</dbReference>
<evidence type="ECO:0000256" key="9">
    <source>
        <dbReference type="ARBA" id="ARBA00049360"/>
    </source>
</evidence>
<proteinExistence type="inferred from homology"/>
<dbReference type="RefSeq" id="WP_092209248.1">
    <property type="nucleotide sequence ID" value="NZ_FMUX01000003.1"/>
</dbReference>
<comment type="subcellular location">
    <subcellularLocation>
        <location evidence="1">Cytoplasm</location>
    </subcellularLocation>
    <subcellularLocation>
        <location evidence="8">Gas vesicle</location>
    </subcellularLocation>
</comment>
<evidence type="ECO:0000256" key="4">
    <source>
        <dbReference type="ARBA" id="ARBA00022741"/>
    </source>
</evidence>
<comment type="catalytic activity">
    <reaction evidence="9">
        <text>ATP + H2O = ADP + phosphate + H(+)</text>
        <dbReference type="Rhea" id="RHEA:13065"/>
        <dbReference type="ChEBI" id="CHEBI:15377"/>
        <dbReference type="ChEBI" id="CHEBI:15378"/>
        <dbReference type="ChEBI" id="CHEBI:30616"/>
        <dbReference type="ChEBI" id="CHEBI:43474"/>
        <dbReference type="ChEBI" id="CHEBI:456216"/>
    </reaction>
</comment>
<evidence type="ECO:0000259" key="10">
    <source>
        <dbReference type="SMART" id="SM00382"/>
    </source>
</evidence>
<name>A0A1G5CP17_9BACT</name>
<dbReference type="InterPro" id="IPR050764">
    <property type="entry name" value="CbbQ/NirQ/NorQ/GpvN"/>
</dbReference>
<evidence type="ECO:0000256" key="8">
    <source>
        <dbReference type="ARBA" id="ARBA00035108"/>
    </source>
</evidence>
<dbReference type="AlphaFoldDB" id="A0A1G5CP17"/>
<dbReference type="GO" id="GO:0005737">
    <property type="term" value="C:cytoplasm"/>
    <property type="evidence" value="ECO:0007669"/>
    <property type="project" value="UniProtKB-SubCell"/>
</dbReference>
<dbReference type="EMBL" id="FMUX01000003">
    <property type="protein sequence ID" value="SCY04028.1"/>
    <property type="molecule type" value="Genomic_DNA"/>
</dbReference>
<dbReference type="GO" id="GO:0016887">
    <property type="term" value="F:ATP hydrolysis activity"/>
    <property type="evidence" value="ECO:0007669"/>
    <property type="project" value="InterPro"/>
</dbReference>